<reference evidence="1 2" key="1">
    <citation type="submission" date="2019-03" db="EMBL/GenBank/DDBJ databases">
        <title>Single cell metagenomics reveals metabolic interactions within the superorganism composed of flagellate Streblomastix strix and complex community of Bacteroidetes bacteria on its surface.</title>
        <authorList>
            <person name="Treitli S.C."/>
            <person name="Kolisko M."/>
            <person name="Husnik F."/>
            <person name="Keeling P."/>
            <person name="Hampl V."/>
        </authorList>
    </citation>
    <scope>NUCLEOTIDE SEQUENCE [LARGE SCALE GENOMIC DNA]</scope>
    <source>
        <strain evidence="1">ST1C</strain>
    </source>
</reference>
<dbReference type="Proteomes" id="UP000324800">
    <property type="component" value="Unassembled WGS sequence"/>
</dbReference>
<name>A0A5J4WHX0_9EUKA</name>
<comment type="caution">
    <text evidence="1">The sequence shown here is derived from an EMBL/GenBank/DDBJ whole genome shotgun (WGS) entry which is preliminary data.</text>
</comment>
<evidence type="ECO:0000313" key="1">
    <source>
        <dbReference type="EMBL" id="KAA6394654.1"/>
    </source>
</evidence>
<accession>A0A5J4WHX0</accession>
<sequence length="155" mass="17265">MFKQQEFSKQVVALASFGNRRQKLVTLDRGIDQDVNIPVGVVLVGYGQISTHKARTTNGRQQQNQRTRLWRASVAQQPAMLAVTSVITQYFMLMVMDLMSHSKFFYPDSVSGSECCPVSKSAVHPRQSVNAENIKRSSSGMPTLKRIGIVYGTIV</sequence>
<proteinExistence type="predicted"/>
<dbReference type="AlphaFoldDB" id="A0A5J4WHX0"/>
<dbReference type="EMBL" id="SNRW01001889">
    <property type="protein sequence ID" value="KAA6394654.1"/>
    <property type="molecule type" value="Genomic_DNA"/>
</dbReference>
<organism evidence="1 2">
    <name type="scientific">Streblomastix strix</name>
    <dbReference type="NCBI Taxonomy" id="222440"/>
    <lineage>
        <taxon>Eukaryota</taxon>
        <taxon>Metamonada</taxon>
        <taxon>Preaxostyla</taxon>
        <taxon>Oxymonadida</taxon>
        <taxon>Streblomastigidae</taxon>
        <taxon>Streblomastix</taxon>
    </lineage>
</organism>
<gene>
    <name evidence="1" type="ORF">EZS28_009821</name>
</gene>
<evidence type="ECO:0000313" key="2">
    <source>
        <dbReference type="Proteomes" id="UP000324800"/>
    </source>
</evidence>
<protein>
    <submittedName>
        <fullName evidence="1">Uncharacterized protein</fullName>
    </submittedName>
</protein>